<comment type="catalytic activity">
    <reaction evidence="1">
        <text>ATP + protein L-histidine = ADP + protein N-phospho-L-histidine.</text>
        <dbReference type="EC" id="2.7.13.3"/>
    </reaction>
</comment>
<dbReference type="GO" id="GO:0004673">
    <property type="term" value="F:protein histidine kinase activity"/>
    <property type="evidence" value="ECO:0007669"/>
    <property type="project" value="UniProtKB-EC"/>
</dbReference>
<evidence type="ECO:0000313" key="6">
    <source>
        <dbReference type="Proteomes" id="UP000323653"/>
    </source>
</evidence>
<evidence type="ECO:0000256" key="2">
    <source>
        <dbReference type="ARBA" id="ARBA00012438"/>
    </source>
</evidence>
<sequence length="802" mass="93351">MEEKLNIATKIPFKVSARAGKLLGRENFSNPEGAITELVKNSYDADAENCLVIFDIPIIQIEDENGEIQNIPVKEESVLYIIDNGDGMEKKTVEDYWMQIGTGNKEQFFLSDNRRVKTGAKGIGRFALDRLGLNTEMWTLSKNAENNIGIYWQMNWSQFDDLEKSISEIEAEISEIPIQIETKIQELLENNFDFRDLTNIDFKSGTILKISNLKDEWYIDEIENVYKSLEALIPPKELNIPFQVYFKHIQNISDYGYVNTAFYNDFDYKIKAKYNAESLTVEFEIERNELDLNVIYKKYKHLYEQLSFPFDLNTIENKTFKYSKSVGKLLNWDLNESKKNLLKEIGDFNFTFNYIKLVKSLKEGYPYKDIIVKERRETLERFGGIKIYRDSFRVRPYGDPKNDWLGLGFRAAKSPAGAGQRIGDWRVNNESVAGIITISRKNNPLLEDKSDRGGIQENDSFDTFKNIIIAIIHEFEVDRSRILNPIYLFNQQKRKEEQEKEIQKQAEALAKKIIEEQKRNPEPDENKEQERVETFFKESVRNIIEEKADEENQEIVQVRSLASLGLIVSSFSHELKEVSNNASEIVELEKYALSLIPIDKKSSSDYRDMVDIFQLLKEDKEKIKHWVDYTLTAIRKDKRKRSKLDIAHFFDQLNESWKRIFKRKDINLSILNKIGNHTYDFRAFEMDLTTIFSNLINNSIDSFEQRKTIGDRNIVIEFEIINNRLEIIFSDNGKGLDKAFENKEDIFLPFTTSKKDRTGNEIGTGLGMYLVKSVVDDNNGNIEILHCPIGFSVKISFSLINK</sequence>
<dbReference type="EMBL" id="CP043329">
    <property type="protein sequence ID" value="QEK52989.1"/>
    <property type="molecule type" value="Genomic_DNA"/>
</dbReference>
<name>A0A5C0VLG9_9SPHI</name>
<feature type="domain" description="Histidine kinase" evidence="4">
    <location>
        <begin position="570"/>
        <end position="801"/>
    </location>
</feature>
<dbReference type="KEGG" id="pej:FYC62_15900"/>
<dbReference type="PANTHER" id="PTHR43065">
    <property type="entry name" value="SENSOR HISTIDINE KINASE"/>
    <property type="match status" value="1"/>
</dbReference>
<feature type="coiled-coil region" evidence="3">
    <location>
        <begin position="488"/>
        <end position="519"/>
    </location>
</feature>
<evidence type="ECO:0000259" key="4">
    <source>
        <dbReference type="PROSITE" id="PS50109"/>
    </source>
</evidence>
<organism evidence="5 6">
    <name type="scientific">Pedobacter aquae</name>
    <dbReference type="NCBI Taxonomy" id="2605747"/>
    <lineage>
        <taxon>Bacteria</taxon>
        <taxon>Pseudomonadati</taxon>
        <taxon>Bacteroidota</taxon>
        <taxon>Sphingobacteriia</taxon>
        <taxon>Sphingobacteriales</taxon>
        <taxon>Sphingobacteriaceae</taxon>
        <taxon>Pedobacter</taxon>
    </lineage>
</organism>
<keyword evidence="5" id="KW-0808">Transferase</keyword>
<dbReference type="EC" id="2.7.13.3" evidence="2"/>
<keyword evidence="6" id="KW-1185">Reference proteome</keyword>
<accession>A0A5C0VLG9</accession>
<reference evidence="5 6" key="1">
    <citation type="submission" date="2019-08" db="EMBL/GenBank/DDBJ databases">
        <title>Pedobacter sp. nov., isolated from Han river, South Korea.</title>
        <authorList>
            <person name="Lee D.-H."/>
            <person name="Kim Y.-S."/>
            <person name="Hwang E.-M."/>
            <person name="Le Tran T.C."/>
            <person name="Cha C.-J."/>
        </authorList>
    </citation>
    <scope>NUCLEOTIDE SEQUENCE [LARGE SCALE GENOMIC DNA]</scope>
    <source>
        <strain evidence="5 6">CJ43</strain>
    </source>
</reference>
<gene>
    <name evidence="5" type="ORF">FYC62_15900</name>
</gene>
<dbReference type="SUPFAM" id="SSF55874">
    <property type="entry name" value="ATPase domain of HSP90 chaperone/DNA topoisomerase II/histidine kinase"/>
    <property type="match status" value="2"/>
</dbReference>
<evidence type="ECO:0000256" key="1">
    <source>
        <dbReference type="ARBA" id="ARBA00000085"/>
    </source>
</evidence>
<dbReference type="RefSeq" id="WP_149075647.1">
    <property type="nucleotide sequence ID" value="NZ_CP043329.1"/>
</dbReference>
<dbReference type="Gene3D" id="3.30.565.10">
    <property type="entry name" value="Histidine kinase-like ATPase, C-terminal domain"/>
    <property type="match status" value="2"/>
</dbReference>
<dbReference type="InterPro" id="IPR004358">
    <property type="entry name" value="Sig_transdc_His_kin-like_C"/>
</dbReference>
<dbReference type="PRINTS" id="PR00344">
    <property type="entry name" value="BCTRLSENSOR"/>
</dbReference>
<dbReference type="Pfam" id="PF02518">
    <property type="entry name" value="HATPase_c"/>
    <property type="match status" value="1"/>
</dbReference>
<dbReference type="PROSITE" id="PS50109">
    <property type="entry name" value="HIS_KIN"/>
    <property type="match status" value="1"/>
</dbReference>
<dbReference type="Pfam" id="PF13589">
    <property type="entry name" value="HATPase_c_3"/>
    <property type="match status" value="1"/>
</dbReference>
<keyword evidence="5" id="KW-0418">Kinase</keyword>
<dbReference type="AlphaFoldDB" id="A0A5C0VLG9"/>
<proteinExistence type="predicted"/>
<dbReference type="SMART" id="SM00387">
    <property type="entry name" value="HATPase_c"/>
    <property type="match status" value="1"/>
</dbReference>
<evidence type="ECO:0000313" key="5">
    <source>
        <dbReference type="EMBL" id="QEK52989.1"/>
    </source>
</evidence>
<protein>
    <recommendedName>
        <fullName evidence="2">histidine kinase</fullName>
        <ecNumber evidence="2">2.7.13.3</ecNumber>
    </recommendedName>
</protein>
<dbReference type="InterPro" id="IPR036890">
    <property type="entry name" value="HATPase_C_sf"/>
</dbReference>
<dbReference type="InterPro" id="IPR005467">
    <property type="entry name" value="His_kinase_dom"/>
</dbReference>
<evidence type="ECO:0000256" key="3">
    <source>
        <dbReference type="SAM" id="Coils"/>
    </source>
</evidence>
<dbReference type="Proteomes" id="UP000323653">
    <property type="component" value="Chromosome"/>
</dbReference>
<keyword evidence="3" id="KW-0175">Coiled coil</keyword>
<dbReference type="InterPro" id="IPR003594">
    <property type="entry name" value="HATPase_dom"/>
</dbReference>